<evidence type="ECO:0000313" key="2">
    <source>
        <dbReference type="Proteomes" id="UP001454036"/>
    </source>
</evidence>
<dbReference type="EMBL" id="BAABME010002604">
    <property type="protein sequence ID" value="GAA0155366.1"/>
    <property type="molecule type" value="Genomic_DNA"/>
</dbReference>
<gene>
    <name evidence="1" type="ORF">LIER_13113</name>
</gene>
<name>A0AAV3PW78_LITER</name>
<dbReference type="InterPro" id="IPR006502">
    <property type="entry name" value="PDDEXK-like"/>
</dbReference>
<accession>A0AAV3PW78</accession>
<dbReference type="PANTHER" id="PTHR31579:SF58">
    <property type="entry name" value="PLANT-SPECIFIC DOMAIN TIGR01615 FAMILY PROTEIN"/>
    <property type="match status" value="1"/>
</dbReference>
<dbReference type="Proteomes" id="UP001454036">
    <property type="component" value="Unassembled WGS sequence"/>
</dbReference>
<reference evidence="1 2" key="1">
    <citation type="submission" date="2024-01" db="EMBL/GenBank/DDBJ databases">
        <title>The complete chloroplast genome sequence of Lithospermum erythrorhizon: insights into the phylogenetic relationship among Boraginaceae species and the maternal lineages of purple gromwells.</title>
        <authorList>
            <person name="Okada T."/>
            <person name="Watanabe K."/>
        </authorList>
    </citation>
    <scope>NUCLEOTIDE SEQUENCE [LARGE SCALE GENOMIC DNA]</scope>
</reference>
<proteinExistence type="predicted"/>
<sequence>MDELIFKFLEEEESLNLSCTKNDSLFGCSEIETEEENENENENENTQIISQESKAFWQSQQQILKAILYRTTSLESRIRKVTKDVIKELMIANEFCVCNKIKQLHLCKTCLHQLMYHRLRDAGFNCIICKSKWRDSPEFPAGEHTYLQVLQLSNEGEIKVIIELSFRSEFEIARASEEYNNLIKCLPEVYVGKIERVGALLRLLCAASKKLLKERKMHMAPWRKHKYMEAKWQSASHHHVKLPQTREMEIARPRASMLTFDFIDGFPGLLSEGIRI</sequence>
<dbReference type="PANTHER" id="PTHR31579">
    <property type="entry name" value="OS03G0796600 PROTEIN"/>
    <property type="match status" value="1"/>
</dbReference>
<comment type="caution">
    <text evidence="1">The sequence shown here is derived from an EMBL/GenBank/DDBJ whole genome shotgun (WGS) entry which is preliminary data.</text>
</comment>
<keyword evidence="2" id="KW-1185">Reference proteome</keyword>
<organism evidence="1 2">
    <name type="scientific">Lithospermum erythrorhizon</name>
    <name type="common">Purple gromwell</name>
    <name type="synonym">Lithospermum officinale var. erythrorhizon</name>
    <dbReference type="NCBI Taxonomy" id="34254"/>
    <lineage>
        <taxon>Eukaryota</taxon>
        <taxon>Viridiplantae</taxon>
        <taxon>Streptophyta</taxon>
        <taxon>Embryophyta</taxon>
        <taxon>Tracheophyta</taxon>
        <taxon>Spermatophyta</taxon>
        <taxon>Magnoliopsida</taxon>
        <taxon>eudicotyledons</taxon>
        <taxon>Gunneridae</taxon>
        <taxon>Pentapetalae</taxon>
        <taxon>asterids</taxon>
        <taxon>lamiids</taxon>
        <taxon>Boraginales</taxon>
        <taxon>Boraginaceae</taxon>
        <taxon>Boraginoideae</taxon>
        <taxon>Lithospermeae</taxon>
        <taxon>Lithospermum</taxon>
    </lineage>
</organism>
<protein>
    <submittedName>
        <fullName evidence="1">Uncharacterized protein</fullName>
    </submittedName>
</protein>
<dbReference type="NCBIfam" id="TIGR01615">
    <property type="entry name" value="A_thal_3542"/>
    <property type="match status" value="1"/>
</dbReference>
<dbReference type="Pfam" id="PF04720">
    <property type="entry name" value="PDDEXK_6"/>
    <property type="match status" value="1"/>
</dbReference>
<dbReference type="AlphaFoldDB" id="A0AAV3PW78"/>
<evidence type="ECO:0000313" key="1">
    <source>
        <dbReference type="EMBL" id="GAA0155366.1"/>
    </source>
</evidence>